<comment type="caution">
    <text evidence="1">The sequence shown here is derived from an EMBL/GenBank/DDBJ whole genome shotgun (WGS) entry which is preliminary data.</text>
</comment>
<evidence type="ECO:0000313" key="1">
    <source>
        <dbReference type="EMBL" id="OXU25936.1"/>
    </source>
</evidence>
<evidence type="ECO:0000313" key="2">
    <source>
        <dbReference type="Proteomes" id="UP000215335"/>
    </source>
</evidence>
<gene>
    <name evidence="1" type="ORF">TSAR_003494</name>
</gene>
<dbReference type="Proteomes" id="UP000215335">
    <property type="component" value="Unassembled WGS sequence"/>
</dbReference>
<sequence>MLVSFIVNSKFRAKPVQLFQTIKQQSTGAACQMIRRLAALRMAEGRQIDEQDEQLIDRTPYMQEHYIACKEELQRMRNFKVYNDVTLFFIFAASDERLGKLMRNEEFLTSFNSRYVEHQYHIYNDYIAAKFERAEKKLRRISAVESHLSWTTAPISRRGTPRTGRPCLTPSSPAVRPIWYSRC</sequence>
<organism evidence="1 2">
    <name type="scientific">Trichomalopsis sarcophagae</name>
    <dbReference type="NCBI Taxonomy" id="543379"/>
    <lineage>
        <taxon>Eukaryota</taxon>
        <taxon>Metazoa</taxon>
        <taxon>Ecdysozoa</taxon>
        <taxon>Arthropoda</taxon>
        <taxon>Hexapoda</taxon>
        <taxon>Insecta</taxon>
        <taxon>Pterygota</taxon>
        <taxon>Neoptera</taxon>
        <taxon>Endopterygota</taxon>
        <taxon>Hymenoptera</taxon>
        <taxon>Apocrita</taxon>
        <taxon>Proctotrupomorpha</taxon>
        <taxon>Chalcidoidea</taxon>
        <taxon>Pteromalidae</taxon>
        <taxon>Pteromalinae</taxon>
        <taxon>Trichomalopsis</taxon>
    </lineage>
</organism>
<proteinExistence type="predicted"/>
<dbReference type="AlphaFoldDB" id="A0A232F527"/>
<keyword evidence="2" id="KW-1185">Reference proteome</keyword>
<dbReference type="EMBL" id="NNAY01000915">
    <property type="protein sequence ID" value="OXU25936.1"/>
    <property type="molecule type" value="Genomic_DNA"/>
</dbReference>
<accession>A0A232F527</accession>
<reference evidence="1 2" key="1">
    <citation type="journal article" date="2017" name="Curr. Biol.">
        <title>The Evolution of Venom by Co-option of Single-Copy Genes.</title>
        <authorList>
            <person name="Martinson E.O."/>
            <person name="Mrinalini"/>
            <person name="Kelkar Y.D."/>
            <person name="Chang C.H."/>
            <person name="Werren J.H."/>
        </authorList>
    </citation>
    <scope>NUCLEOTIDE SEQUENCE [LARGE SCALE GENOMIC DNA]</scope>
    <source>
        <strain evidence="1 2">Alberta</strain>
        <tissue evidence="1">Whole body</tissue>
    </source>
</reference>
<protein>
    <submittedName>
        <fullName evidence="1">Uncharacterized protein</fullName>
    </submittedName>
</protein>
<name>A0A232F527_9HYME</name>